<gene>
    <name evidence="1" type="ORF">IFM89_010687</name>
</gene>
<dbReference type="EMBL" id="JADFTS010000007">
    <property type="protein sequence ID" value="KAF9596423.1"/>
    <property type="molecule type" value="Genomic_DNA"/>
</dbReference>
<dbReference type="Proteomes" id="UP000631114">
    <property type="component" value="Unassembled WGS sequence"/>
</dbReference>
<dbReference type="AlphaFoldDB" id="A0A835LI43"/>
<evidence type="ECO:0000313" key="2">
    <source>
        <dbReference type="Proteomes" id="UP000631114"/>
    </source>
</evidence>
<reference evidence="1 2" key="1">
    <citation type="submission" date="2020-10" db="EMBL/GenBank/DDBJ databases">
        <title>The Coptis chinensis genome and diversification of protoberbering-type alkaloids.</title>
        <authorList>
            <person name="Wang B."/>
            <person name="Shu S."/>
            <person name="Song C."/>
            <person name="Liu Y."/>
        </authorList>
    </citation>
    <scope>NUCLEOTIDE SEQUENCE [LARGE SCALE GENOMIC DNA]</scope>
    <source>
        <strain evidence="1">HL-2020</strain>
        <tissue evidence="1">Leaf</tissue>
    </source>
</reference>
<dbReference type="PANTHER" id="PTHR31354:SF7">
    <property type="entry name" value="OS09G0392000 PROTEIN"/>
    <property type="match status" value="1"/>
</dbReference>
<dbReference type="PANTHER" id="PTHR31354">
    <property type="entry name" value="OS01G0793500 PROTEIN"/>
    <property type="match status" value="1"/>
</dbReference>
<proteinExistence type="predicted"/>
<sequence>MAFYKGHPFIIHITRTLQLYSPSLFVFLLKQVSLTARHVWISDVFATPYRVTWDYYFSAREHTLEIESWEEPAKLEYVCKVAWNICVSYAIRDAWNLDVSNRCFTSLFKLWFHGNIAFLQKHMGASFEKLAKPWITMINLDNVHSGDFLAVSKIRGRWGGFETLEKCVTGAFVGHTTVCLKDDMGNLWVGESGHENEKGQEIIVVIPWERVVELALKDNSNP</sequence>
<protein>
    <submittedName>
        <fullName evidence="1">Uncharacterized protein</fullName>
    </submittedName>
</protein>
<organism evidence="1 2">
    <name type="scientific">Coptis chinensis</name>
    <dbReference type="NCBI Taxonomy" id="261450"/>
    <lineage>
        <taxon>Eukaryota</taxon>
        <taxon>Viridiplantae</taxon>
        <taxon>Streptophyta</taxon>
        <taxon>Embryophyta</taxon>
        <taxon>Tracheophyta</taxon>
        <taxon>Spermatophyta</taxon>
        <taxon>Magnoliopsida</taxon>
        <taxon>Ranunculales</taxon>
        <taxon>Ranunculaceae</taxon>
        <taxon>Coptidoideae</taxon>
        <taxon>Coptis</taxon>
    </lineage>
</organism>
<name>A0A835LI43_9MAGN</name>
<evidence type="ECO:0000313" key="1">
    <source>
        <dbReference type="EMBL" id="KAF9596423.1"/>
    </source>
</evidence>
<dbReference type="OrthoDB" id="1847654at2759"/>
<accession>A0A835LI43</accession>
<keyword evidence="2" id="KW-1185">Reference proteome</keyword>
<comment type="caution">
    <text evidence="1">The sequence shown here is derived from an EMBL/GenBank/DDBJ whole genome shotgun (WGS) entry which is preliminary data.</text>
</comment>